<dbReference type="GO" id="GO:0003677">
    <property type="term" value="F:DNA binding"/>
    <property type="evidence" value="ECO:0007669"/>
    <property type="project" value="UniProtKB-UniRule"/>
</dbReference>
<dbReference type="InterPro" id="IPR002104">
    <property type="entry name" value="Integrase_catalytic"/>
</dbReference>
<dbReference type="RefSeq" id="WP_117545884.1">
    <property type="nucleotide sequence ID" value="NZ_JBKUNB010000015.1"/>
</dbReference>
<dbReference type="Proteomes" id="UP000260812">
    <property type="component" value="Unassembled WGS sequence"/>
</dbReference>
<evidence type="ECO:0000256" key="3">
    <source>
        <dbReference type="PROSITE-ProRule" id="PRU01248"/>
    </source>
</evidence>
<dbReference type="GO" id="GO:0015074">
    <property type="term" value="P:DNA integration"/>
    <property type="evidence" value="ECO:0007669"/>
    <property type="project" value="InterPro"/>
</dbReference>
<dbReference type="SUPFAM" id="SSF56349">
    <property type="entry name" value="DNA breaking-rejoining enzymes"/>
    <property type="match status" value="1"/>
</dbReference>
<gene>
    <name evidence="6" type="ORF">DXC51_27775</name>
</gene>
<dbReference type="AlphaFoldDB" id="A0A3E3HV49"/>
<evidence type="ECO:0000259" key="5">
    <source>
        <dbReference type="PROSITE" id="PS51900"/>
    </source>
</evidence>
<feature type="domain" description="Tyr recombinase" evidence="4">
    <location>
        <begin position="157"/>
        <end position="338"/>
    </location>
</feature>
<keyword evidence="7" id="KW-1185">Reference proteome</keyword>
<evidence type="ECO:0000313" key="6">
    <source>
        <dbReference type="EMBL" id="RGE55704.1"/>
    </source>
</evidence>
<protein>
    <submittedName>
        <fullName evidence="6">Integrase</fullName>
    </submittedName>
</protein>
<evidence type="ECO:0000259" key="4">
    <source>
        <dbReference type="PROSITE" id="PS51898"/>
    </source>
</evidence>
<feature type="domain" description="Core-binding (CB)" evidence="5">
    <location>
        <begin position="59"/>
        <end position="149"/>
    </location>
</feature>
<dbReference type="PROSITE" id="PS51900">
    <property type="entry name" value="CB"/>
    <property type="match status" value="1"/>
</dbReference>
<dbReference type="Pfam" id="PF00589">
    <property type="entry name" value="Phage_integrase"/>
    <property type="match status" value="1"/>
</dbReference>
<comment type="caution">
    <text evidence="6">The sequence shown here is derived from an EMBL/GenBank/DDBJ whole genome shotgun (WGS) entry which is preliminary data.</text>
</comment>
<reference evidence="6" key="1">
    <citation type="submission" date="2018-08" db="EMBL/GenBank/DDBJ databases">
        <title>A genome reference for cultivated species of the human gut microbiota.</title>
        <authorList>
            <person name="Zou Y."/>
            <person name="Xue W."/>
            <person name="Luo G."/>
        </authorList>
    </citation>
    <scope>NUCLEOTIDE SEQUENCE [LARGE SCALE GENOMIC DNA]</scope>
    <source>
        <strain evidence="6">TF05-5AC</strain>
    </source>
</reference>
<accession>A0A3E3HV49</accession>
<organism evidence="6 7">
    <name type="scientific">Eisenbergiella massiliensis</name>
    <dbReference type="NCBI Taxonomy" id="1720294"/>
    <lineage>
        <taxon>Bacteria</taxon>
        <taxon>Bacillati</taxon>
        <taxon>Bacillota</taxon>
        <taxon>Clostridia</taxon>
        <taxon>Lachnospirales</taxon>
        <taxon>Lachnospiraceae</taxon>
        <taxon>Eisenbergiella</taxon>
    </lineage>
</organism>
<evidence type="ECO:0000256" key="2">
    <source>
        <dbReference type="ARBA" id="ARBA00023172"/>
    </source>
</evidence>
<dbReference type="GO" id="GO:0006310">
    <property type="term" value="P:DNA recombination"/>
    <property type="evidence" value="ECO:0007669"/>
    <property type="project" value="UniProtKB-KW"/>
</dbReference>
<dbReference type="Gene3D" id="1.10.443.10">
    <property type="entry name" value="Intergrase catalytic core"/>
    <property type="match status" value="1"/>
</dbReference>
<dbReference type="EMBL" id="QVLV01000038">
    <property type="protein sequence ID" value="RGE55704.1"/>
    <property type="molecule type" value="Genomic_DNA"/>
</dbReference>
<dbReference type="PROSITE" id="PS51898">
    <property type="entry name" value="TYR_RECOMBINASE"/>
    <property type="match status" value="1"/>
</dbReference>
<evidence type="ECO:0000256" key="1">
    <source>
        <dbReference type="ARBA" id="ARBA00023125"/>
    </source>
</evidence>
<keyword evidence="1 3" id="KW-0238">DNA-binding</keyword>
<dbReference type="InterPro" id="IPR011010">
    <property type="entry name" value="DNA_brk_join_enz"/>
</dbReference>
<dbReference type="Gene3D" id="1.10.150.130">
    <property type="match status" value="1"/>
</dbReference>
<dbReference type="InterPro" id="IPR013762">
    <property type="entry name" value="Integrase-like_cat_sf"/>
</dbReference>
<proteinExistence type="predicted"/>
<sequence>MAKAKKLPSGTWRCQVYDYTDDNGKRHYESFTADSKKDAEFMAAQFAMEKEQRRHMSSSSLRNAIDAYIETSDAILSPTTIQGYRKIQKNAFSDIMELPLKKLTRQSLQDAVNLEAKRPNAKRKDKAPISAKTVHNEYGLITAVLNKYIPSLDCTVRLPQTETHIKDLPLPDEIYNAVKGSEVELAVMLAMWLSFSMSEVRGLTKSKSIRGNYLVVEEVIVDVDNKPVVKQKGKTKTRTRMHRMPAYIQELISQTDPQEDRLVPMTRSQVYFRFTRLIEKAGLKPMTYHDLRHVNASVMALLQVPDKYAQERGGWKTDTVMKKVYTHTFGQERQRVDNMIDEYFEGQIGMAEPDLPEGYTAWLRNIGMQDSPELRMKYSDFMESISKICNTKCNTQ</sequence>
<name>A0A3E3HV49_9FIRM</name>
<dbReference type="InterPro" id="IPR010998">
    <property type="entry name" value="Integrase_recombinase_N"/>
</dbReference>
<dbReference type="InterPro" id="IPR044068">
    <property type="entry name" value="CB"/>
</dbReference>
<keyword evidence="2" id="KW-0233">DNA recombination</keyword>
<dbReference type="GeneID" id="97990549"/>
<evidence type="ECO:0000313" key="7">
    <source>
        <dbReference type="Proteomes" id="UP000260812"/>
    </source>
</evidence>